<feature type="compositionally biased region" description="Polar residues" evidence="1">
    <location>
        <begin position="1"/>
        <end position="14"/>
    </location>
</feature>
<dbReference type="Proteomes" id="UP001281614">
    <property type="component" value="Unassembled WGS sequence"/>
</dbReference>
<feature type="compositionally biased region" description="Low complexity" evidence="1">
    <location>
        <begin position="101"/>
        <end position="118"/>
    </location>
</feature>
<dbReference type="AlphaFoldDB" id="A0AAE0D2D4"/>
<gene>
    <name evidence="2" type="ORF">CKAH01_18183</name>
</gene>
<keyword evidence="3" id="KW-1185">Reference proteome</keyword>
<feature type="region of interest" description="Disordered" evidence="1">
    <location>
        <begin position="1"/>
        <end position="140"/>
    </location>
</feature>
<organism evidence="2 3">
    <name type="scientific">Colletotrichum kahawae</name>
    <name type="common">Coffee berry disease fungus</name>
    <dbReference type="NCBI Taxonomy" id="34407"/>
    <lineage>
        <taxon>Eukaryota</taxon>
        <taxon>Fungi</taxon>
        <taxon>Dikarya</taxon>
        <taxon>Ascomycota</taxon>
        <taxon>Pezizomycotina</taxon>
        <taxon>Sordariomycetes</taxon>
        <taxon>Hypocreomycetidae</taxon>
        <taxon>Glomerellales</taxon>
        <taxon>Glomerellaceae</taxon>
        <taxon>Colletotrichum</taxon>
        <taxon>Colletotrichum gloeosporioides species complex</taxon>
    </lineage>
</organism>
<reference evidence="2" key="1">
    <citation type="submission" date="2023-02" db="EMBL/GenBank/DDBJ databases">
        <title>Colletotrichum kahawae CIFC_Que2 genome sequencing and assembly.</title>
        <authorList>
            <person name="Baroncelli R."/>
        </authorList>
    </citation>
    <scope>NUCLEOTIDE SEQUENCE</scope>
    <source>
        <strain evidence="2">CIFC_Que2</strain>
    </source>
</reference>
<comment type="caution">
    <text evidence="2">The sequence shown here is derived from an EMBL/GenBank/DDBJ whole genome shotgun (WGS) entry which is preliminary data.</text>
</comment>
<feature type="compositionally biased region" description="Polar residues" evidence="1">
    <location>
        <begin position="41"/>
        <end position="50"/>
    </location>
</feature>
<dbReference type="EMBL" id="VYYT01000292">
    <property type="protein sequence ID" value="KAK2746866.1"/>
    <property type="molecule type" value="Genomic_DNA"/>
</dbReference>
<evidence type="ECO:0000313" key="2">
    <source>
        <dbReference type="EMBL" id="KAK2746866.1"/>
    </source>
</evidence>
<sequence length="205" mass="22441">MDDGQDTPTKTSGSRAEEETGLTPGRWTETAPGPSTPLPATPTTEEQTPGTLRRLFQTPPRRPRRSRAAAGLETQEPSPLRPFETPPRRPPKRARFITGFGSPSSPTGSGGPSSPVVSDAEPSLASDKSPTPTYSTFNTSPTTFIAQPYMILQESRRLISRRVLRASIVTSPGQRRRRRTTSCNIFFERGLDVHAVQITLDARSR</sequence>
<feature type="compositionally biased region" description="Polar residues" evidence="1">
    <location>
        <begin position="126"/>
        <end position="140"/>
    </location>
</feature>
<accession>A0AAE0D2D4</accession>
<proteinExistence type="predicted"/>
<evidence type="ECO:0000313" key="3">
    <source>
        <dbReference type="Proteomes" id="UP001281614"/>
    </source>
</evidence>
<name>A0AAE0D2D4_COLKA</name>
<protein>
    <submittedName>
        <fullName evidence="2">Uncharacterized protein</fullName>
    </submittedName>
</protein>
<evidence type="ECO:0000256" key="1">
    <source>
        <dbReference type="SAM" id="MobiDB-lite"/>
    </source>
</evidence>